<accession>A0A1H4CDP1</accession>
<evidence type="ECO:0000313" key="2">
    <source>
        <dbReference type="EMBL" id="SEA58575.1"/>
    </source>
</evidence>
<name>A0A1H4CDP1_9ACTO</name>
<dbReference type="EMBL" id="FNQV01000012">
    <property type="protein sequence ID" value="SEA58575.1"/>
    <property type="molecule type" value="Genomic_DNA"/>
</dbReference>
<gene>
    <name evidence="2" type="ORF">SAMN02910418_01941</name>
</gene>
<keyword evidence="1" id="KW-0812">Transmembrane</keyword>
<evidence type="ECO:0000313" key="3">
    <source>
        <dbReference type="Proteomes" id="UP000199288"/>
    </source>
</evidence>
<feature type="transmembrane region" description="Helical" evidence="1">
    <location>
        <begin position="209"/>
        <end position="228"/>
    </location>
</feature>
<dbReference type="AlphaFoldDB" id="A0A1H4CDP1"/>
<feature type="transmembrane region" description="Helical" evidence="1">
    <location>
        <begin position="31"/>
        <end position="53"/>
    </location>
</feature>
<feature type="transmembrane region" description="Helical" evidence="1">
    <location>
        <begin position="91"/>
        <end position="114"/>
    </location>
</feature>
<dbReference type="OrthoDB" id="9855474at2"/>
<feature type="transmembrane region" description="Helical" evidence="1">
    <location>
        <begin position="134"/>
        <end position="155"/>
    </location>
</feature>
<proteinExistence type="predicted"/>
<evidence type="ECO:0000256" key="1">
    <source>
        <dbReference type="SAM" id="Phobius"/>
    </source>
</evidence>
<feature type="transmembrane region" description="Helical" evidence="1">
    <location>
        <begin position="59"/>
        <end position="79"/>
    </location>
</feature>
<sequence length="231" mass="23774">MSCEHCDSSIPHDHDAVPDAMARAKANTKMLLMVQAAVAAVALIASVIFLPLSSWPIPFGWGLATWAAATGLGAIAGTWARGGKDISRNSVAMRVRLVAGIAAALVLVLGALVAAARSEDGRYVGGTAASGLEAWQVALAVLAGWLVGAAVAAAVQTYGWLRVVDSPGDAGELVRAGIMHSRSAGIARPLLAFLVPALMVAVWTLVFAWLPLVVLVALPAQALIAIAMTRR</sequence>
<dbReference type="Proteomes" id="UP000199288">
    <property type="component" value="Unassembled WGS sequence"/>
</dbReference>
<organism evidence="2 3">
    <name type="scientific">Bowdeniella nasicola</name>
    <dbReference type="NCBI Taxonomy" id="208480"/>
    <lineage>
        <taxon>Bacteria</taxon>
        <taxon>Bacillati</taxon>
        <taxon>Actinomycetota</taxon>
        <taxon>Actinomycetes</taxon>
        <taxon>Actinomycetales</taxon>
        <taxon>Actinomycetaceae</taxon>
        <taxon>Bowdeniella</taxon>
    </lineage>
</organism>
<keyword evidence="1" id="KW-0472">Membrane</keyword>
<feature type="transmembrane region" description="Helical" evidence="1">
    <location>
        <begin position="185"/>
        <end position="203"/>
    </location>
</feature>
<reference evidence="3" key="1">
    <citation type="submission" date="2016-10" db="EMBL/GenBank/DDBJ databases">
        <authorList>
            <person name="Varghese N."/>
            <person name="Submissions S."/>
        </authorList>
    </citation>
    <scope>NUCLEOTIDE SEQUENCE [LARGE SCALE GENOMIC DNA]</scope>
    <source>
        <strain evidence="3">KPR-1</strain>
    </source>
</reference>
<dbReference type="RefSeq" id="WP_092565373.1">
    <property type="nucleotide sequence ID" value="NZ_FNQV01000012.1"/>
</dbReference>
<protein>
    <submittedName>
        <fullName evidence="2">Uncharacterized protein</fullName>
    </submittedName>
</protein>
<keyword evidence="3" id="KW-1185">Reference proteome</keyword>
<keyword evidence="1" id="KW-1133">Transmembrane helix</keyword>